<dbReference type="InterPro" id="IPR036282">
    <property type="entry name" value="Glutathione-S-Trfase_C_sf"/>
</dbReference>
<dbReference type="Proteomes" id="UP001154282">
    <property type="component" value="Unassembled WGS sequence"/>
</dbReference>
<dbReference type="GO" id="GO:0005737">
    <property type="term" value="C:cytoplasm"/>
    <property type="evidence" value="ECO:0007669"/>
    <property type="project" value="TreeGrafter"/>
</dbReference>
<dbReference type="CDD" id="cd03190">
    <property type="entry name" value="GST_C_Omega_like"/>
    <property type="match status" value="1"/>
</dbReference>
<protein>
    <recommendedName>
        <fullName evidence="1">GST C-terminal domain-containing protein</fullName>
    </recommendedName>
</protein>
<accession>A0AAV0HLT8</accession>
<keyword evidence="3" id="KW-1185">Reference proteome</keyword>
<dbReference type="SFLD" id="SFLDG01206">
    <property type="entry name" value="Xi.1"/>
    <property type="match status" value="1"/>
</dbReference>
<gene>
    <name evidence="2" type="ORF">LITE_LOCUS4938</name>
</gene>
<dbReference type="FunFam" id="3.40.30.10:FF:000265">
    <property type="entry name" value="Glutathione S-transferase family protein"/>
    <property type="match status" value="1"/>
</dbReference>
<dbReference type="PROSITE" id="PS50405">
    <property type="entry name" value="GST_CTER"/>
    <property type="match status" value="1"/>
</dbReference>
<dbReference type="Gene3D" id="3.40.30.10">
    <property type="entry name" value="Glutaredoxin"/>
    <property type="match status" value="1"/>
</dbReference>
<dbReference type="GO" id="GO:0004364">
    <property type="term" value="F:glutathione transferase activity"/>
    <property type="evidence" value="ECO:0007669"/>
    <property type="project" value="InterPro"/>
</dbReference>
<dbReference type="InterPro" id="IPR010987">
    <property type="entry name" value="Glutathione-S-Trfase_C-like"/>
</dbReference>
<dbReference type="InterPro" id="IPR036249">
    <property type="entry name" value="Thioredoxin-like_sf"/>
</dbReference>
<dbReference type="EMBL" id="CAMGYJ010000002">
    <property type="protein sequence ID" value="CAI0385873.1"/>
    <property type="molecule type" value="Genomic_DNA"/>
</dbReference>
<dbReference type="SUPFAM" id="SSF52833">
    <property type="entry name" value="Thioredoxin-like"/>
    <property type="match status" value="1"/>
</dbReference>
<dbReference type="InterPro" id="IPR040079">
    <property type="entry name" value="Glutathione_S-Trfase"/>
</dbReference>
<dbReference type="FunFam" id="1.20.1050.10:FF:000045">
    <property type="entry name" value="Glutathione S-transferase family protein"/>
    <property type="match status" value="1"/>
</dbReference>
<evidence type="ECO:0000259" key="1">
    <source>
        <dbReference type="PROSITE" id="PS50405"/>
    </source>
</evidence>
<evidence type="ECO:0000313" key="3">
    <source>
        <dbReference type="Proteomes" id="UP001154282"/>
    </source>
</evidence>
<dbReference type="SUPFAM" id="SSF47616">
    <property type="entry name" value="GST C-terminal domain-like"/>
    <property type="match status" value="1"/>
</dbReference>
<dbReference type="SFLD" id="SFLDS00019">
    <property type="entry name" value="Glutathione_Transferase_(cytos"/>
    <property type="match status" value="1"/>
</dbReference>
<reference evidence="2" key="1">
    <citation type="submission" date="2022-08" db="EMBL/GenBank/DDBJ databases">
        <authorList>
            <person name="Gutierrez-Valencia J."/>
        </authorList>
    </citation>
    <scope>NUCLEOTIDE SEQUENCE</scope>
</reference>
<dbReference type="InterPro" id="IPR016639">
    <property type="entry name" value="GST_Omega/GSH"/>
</dbReference>
<comment type="caution">
    <text evidence="2">The sequence shown here is derived from an EMBL/GenBank/DDBJ whole genome shotgun (WGS) entry which is preliminary data.</text>
</comment>
<dbReference type="InterPro" id="IPR004045">
    <property type="entry name" value="Glutathione_S-Trfase_N"/>
</dbReference>
<organism evidence="2 3">
    <name type="scientific">Linum tenue</name>
    <dbReference type="NCBI Taxonomy" id="586396"/>
    <lineage>
        <taxon>Eukaryota</taxon>
        <taxon>Viridiplantae</taxon>
        <taxon>Streptophyta</taxon>
        <taxon>Embryophyta</taxon>
        <taxon>Tracheophyta</taxon>
        <taxon>Spermatophyta</taxon>
        <taxon>Magnoliopsida</taxon>
        <taxon>eudicotyledons</taxon>
        <taxon>Gunneridae</taxon>
        <taxon>Pentapetalae</taxon>
        <taxon>rosids</taxon>
        <taxon>fabids</taxon>
        <taxon>Malpighiales</taxon>
        <taxon>Linaceae</taxon>
        <taxon>Linum</taxon>
    </lineage>
</organism>
<dbReference type="Pfam" id="PF13409">
    <property type="entry name" value="GST_N_2"/>
    <property type="match status" value="1"/>
</dbReference>
<evidence type="ECO:0000313" key="2">
    <source>
        <dbReference type="EMBL" id="CAI0385873.1"/>
    </source>
</evidence>
<dbReference type="AlphaFoldDB" id="A0AAV0HLT8"/>
<proteinExistence type="predicted"/>
<name>A0AAV0HLT8_9ROSI</name>
<dbReference type="InterPro" id="IPR047047">
    <property type="entry name" value="GST_Omega-like_C"/>
</dbReference>
<sequence length="448" mass="49065">MLTETSTFPRRDGNGAVLCSSLCLKKVGENREEKEKSGAMSFIGAASCCHFPIISGAVIGDANAGTRLISPTMSMNQNPSQPPNPATLLTSITKLLWGPSLPPGLLISTVRTGWNSAWNLMMAQLAPSDPSGNYSRPASKFRLNSSDTTNPQFSRGSLHLYVGLPCPWAHRALIVRALKGLEDAVPVSVAGSGQDGSWEFRDRTPSPDADLGVLVPGKDNANGCRTLKEVYGRRKGGYSGRATVPMLWHSERKEPVCNESYDIIEFFNSGMNALARNPELDLSPEPLKGEIEEWNRVIYPNINNGVYRCGFAQSQEAYDRAVNGLFATLDRVEDHLASSRYLCGEALTLADVCLFTTLIRFDAVYNVLFKCTKKKLVEYPNLHGYMREIYQMPKVAETCNLGAIMDGYYKTLFPLNPGSICPVVPSGSEIVNLSKPHNRESLSAVVCR</sequence>
<feature type="domain" description="GST C-terminal" evidence="1">
    <location>
        <begin position="257"/>
        <end position="418"/>
    </location>
</feature>
<dbReference type="PANTHER" id="PTHR32419">
    <property type="entry name" value="GLUTATHIONYL-HYDROQUINONE REDUCTASE"/>
    <property type="match status" value="1"/>
</dbReference>
<dbReference type="Pfam" id="PF13410">
    <property type="entry name" value="GST_C_2"/>
    <property type="match status" value="1"/>
</dbReference>
<dbReference type="PANTHER" id="PTHR32419:SF31">
    <property type="entry name" value="OS02G0814800 PROTEIN"/>
    <property type="match status" value="1"/>
</dbReference>
<dbReference type="SFLD" id="SFLDG01148">
    <property type="entry name" value="Xi_(cytGST)"/>
    <property type="match status" value="1"/>
</dbReference>
<dbReference type="Gene3D" id="1.20.1050.10">
    <property type="match status" value="1"/>
</dbReference>